<protein>
    <submittedName>
        <fullName evidence="2">Uncharacterized protein</fullName>
    </submittedName>
</protein>
<comment type="caution">
    <text evidence="2">The sequence shown here is derived from an EMBL/GenBank/DDBJ whole genome shotgun (WGS) entry which is preliminary data.</text>
</comment>
<feature type="compositionally biased region" description="Basic and acidic residues" evidence="1">
    <location>
        <begin position="20"/>
        <end position="36"/>
    </location>
</feature>
<gene>
    <name evidence="2" type="ORF">E2C01_007672</name>
</gene>
<sequence>MKRKELFRAPSVVRASGKVLESRISEEPREGGDRQRPQARRAFPAADEEGVSPRPDTTVVPHLLDTSTHPPSAPPCRSSSFSHIRAKLPRLAQPHTRVRKYATKRDS</sequence>
<dbReference type="Proteomes" id="UP000324222">
    <property type="component" value="Unassembled WGS sequence"/>
</dbReference>
<feature type="compositionally biased region" description="Basic residues" evidence="1">
    <location>
        <begin position="96"/>
        <end position="107"/>
    </location>
</feature>
<name>A0A5B7D0R2_PORTR</name>
<proteinExistence type="predicted"/>
<feature type="region of interest" description="Disordered" evidence="1">
    <location>
        <begin position="1"/>
        <end position="107"/>
    </location>
</feature>
<keyword evidence="3" id="KW-1185">Reference proteome</keyword>
<dbReference type="EMBL" id="VSRR010000387">
    <property type="protein sequence ID" value="MPC14895.1"/>
    <property type="molecule type" value="Genomic_DNA"/>
</dbReference>
<organism evidence="2 3">
    <name type="scientific">Portunus trituberculatus</name>
    <name type="common">Swimming crab</name>
    <name type="synonym">Neptunus trituberculatus</name>
    <dbReference type="NCBI Taxonomy" id="210409"/>
    <lineage>
        <taxon>Eukaryota</taxon>
        <taxon>Metazoa</taxon>
        <taxon>Ecdysozoa</taxon>
        <taxon>Arthropoda</taxon>
        <taxon>Crustacea</taxon>
        <taxon>Multicrustacea</taxon>
        <taxon>Malacostraca</taxon>
        <taxon>Eumalacostraca</taxon>
        <taxon>Eucarida</taxon>
        <taxon>Decapoda</taxon>
        <taxon>Pleocyemata</taxon>
        <taxon>Brachyura</taxon>
        <taxon>Eubrachyura</taxon>
        <taxon>Portunoidea</taxon>
        <taxon>Portunidae</taxon>
        <taxon>Portuninae</taxon>
        <taxon>Portunus</taxon>
    </lineage>
</organism>
<reference evidence="2 3" key="1">
    <citation type="submission" date="2019-05" db="EMBL/GenBank/DDBJ databases">
        <title>Another draft genome of Portunus trituberculatus and its Hox gene families provides insights of decapod evolution.</title>
        <authorList>
            <person name="Jeong J.-H."/>
            <person name="Song I."/>
            <person name="Kim S."/>
            <person name="Choi T."/>
            <person name="Kim D."/>
            <person name="Ryu S."/>
            <person name="Kim W."/>
        </authorList>
    </citation>
    <scope>NUCLEOTIDE SEQUENCE [LARGE SCALE GENOMIC DNA]</scope>
    <source>
        <tissue evidence="2">Muscle</tissue>
    </source>
</reference>
<evidence type="ECO:0000313" key="2">
    <source>
        <dbReference type="EMBL" id="MPC14895.1"/>
    </source>
</evidence>
<dbReference type="AlphaFoldDB" id="A0A5B7D0R2"/>
<evidence type="ECO:0000256" key="1">
    <source>
        <dbReference type="SAM" id="MobiDB-lite"/>
    </source>
</evidence>
<accession>A0A5B7D0R2</accession>
<evidence type="ECO:0000313" key="3">
    <source>
        <dbReference type="Proteomes" id="UP000324222"/>
    </source>
</evidence>